<feature type="domain" description="MPN" evidence="14">
    <location>
        <begin position="109"/>
        <end position="355"/>
    </location>
</feature>
<dbReference type="Gene3D" id="3.40.140.10">
    <property type="entry name" value="Cytidine Deaminase, domain 2"/>
    <property type="match status" value="1"/>
</dbReference>
<dbReference type="GO" id="GO:0005737">
    <property type="term" value="C:cytoplasm"/>
    <property type="evidence" value="ECO:0007669"/>
    <property type="project" value="UniProtKB-SubCell"/>
</dbReference>
<dbReference type="PROSITE" id="PS50249">
    <property type="entry name" value="MPN"/>
    <property type="match status" value="1"/>
</dbReference>
<dbReference type="GeneID" id="94432336"/>
<evidence type="ECO:0000256" key="12">
    <source>
        <dbReference type="ARBA" id="ARBA00023242"/>
    </source>
</evidence>
<dbReference type="SUPFAM" id="SSF102712">
    <property type="entry name" value="JAB1/MPN domain"/>
    <property type="match status" value="1"/>
</dbReference>
<dbReference type="InterPro" id="IPR000555">
    <property type="entry name" value="JAMM/MPN+_dom"/>
</dbReference>
<evidence type="ECO:0000256" key="8">
    <source>
        <dbReference type="ARBA" id="ARBA00022790"/>
    </source>
</evidence>
<keyword evidence="10" id="KW-0862">Zinc</keyword>
<dbReference type="GO" id="GO:0006508">
    <property type="term" value="P:proteolysis"/>
    <property type="evidence" value="ECO:0007669"/>
    <property type="project" value="UniProtKB-KW"/>
</dbReference>
<evidence type="ECO:0000256" key="11">
    <source>
        <dbReference type="ARBA" id="ARBA00023049"/>
    </source>
</evidence>
<dbReference type="GO" id="GO:0046872">
    <property type="term" value="F:metal ion binding"/>
    <property type="evidence" value="ECO:0007669"/>
    <property type="project" value="UniProtKB-KW"/>
</dbReference>
<evidence type="ECO:0000259" key="14">
    <source>
        <dbReference type="PROSITE" id="PS50249"/>
    </source>
</evidence>
<dbReference type="AlphaFoldDB" id="A0A2C6KL75"/>
<reference evidence="15 16" key="1">
    <citation type="journal article" date="2017" name="Int. J. Parasitol.">
        <title>The genome of the protozoan parasite Cystoisospora suis and a reverse vaccinology approach to identify vaccine candidates.</title>
        <authorList>
            <person name="Palmieri N."/>
            <person name="Shrestha A."/>
            <person name="Ruttkowski B."/>
            <person name="Beck T."/>
            <person name="Vogl C."/>
            <person name="Tomley F."/>
            <person name="Blake D.P."/>
            <person name="Joachim A."/>
        </authorList>
    </citation>
    <scope>NUCLEOTIDE SEQUENCE [LARGE SCALE GENOMIC DNA]</scope>
    <source>
        <strain evidence="15 16">Wien I</strain>
    </source>
</reference>
<evidence type="ECO:0000256" key="13">
    <source>
        <dbReference type="SAM" id="MobiDB-lite"/>
    </source>
</evidence>
<keyword evidence="5" id="KW-0963">Cytoplasm</keyword>
<evidence type="ECO:0000256" key="5">
    <source>
        <dbReference type="ARBA" id="ARBA00022490"/>
    </source>
</evidence>
<keyword evidence="11" id="KW-0482">Metalloprotease</keyword>
<dbReference type="OrthoDB" id="605656at2759"/>
<keyword evidence="9" id="KW-0378">Hydrolase</keyword>
<gene>
    <name evidence="15" type="ORF">CSUI_009006</name>
</gene>
<dbReference type="GO" id="GO:0008180">
    <property type="term" value="C:COP9 signalosome"/>
    <property type="evidence" value="ECO:0007669"/>
    <property type="project" value="UniProtKB-KW"/>
</dbReference>
<keyword evidence="16" id="KW-1185">Reference proteome</keyword>
<dbReference type="Pfam" id="PF01398">
    <property type="entry name" value="JAB"/>
    <property type="match status" value="1"/>
</dbReference>
<proteinExistence type="inferred from homology"/>
<evidence type="ECO:0000256" key="1">
    <source>
        <dbReference type="ARBA" id="ARBA00004123"/>
    </source>
</evidence>
<evidence type="ECO:0000256" key="10">
    <source>
        <dbReference type="ARBA" id="ARBA00022833"/>
    </source>
</evidence>
<evidence type="ECO:0000313" key="15">
    <source>
        <dbReference type="EMBL" id="PHJ17174.1"/>
    </source>
</evidence>
<dbReference type="SMART" id="SM00232">
    <property type="entry name" value="JAB_MPN"/>
    <property type="match status" value="1"/>
</dbReference>
<sequence length="634" mass="69939">MTVERNAPVCTLVAAAGSFPISSSAYNITSHNTQKDPSPSFLQNVSSLRSCSHHTMGDAADATSSSSWASLPPTLSKDDYRLFRSLSDREQETLHSFLPSLSPSFFSSVILSPLSLLQMLLHAHSGSPLEVMGLMIGSVQTSTLYPSPSGGPSFPGEEKITHCNVGEKRGGVHSTVEEDMPEGSSCSRRFDGFVINQAFSLPVEGTETRVNAGAEANEYMVEFVKKSEEAYTLPIYPRRKRERLVPRQGRHAEGQAFLPSQAHGEREGIPSDTYEEEDACSPPEDEPDRVPLPVTVVGWYHSHPGYRCWLSGIDVQTQRLHQRGQDPFLAVVVDPTRTAATGQVDIGAFRCYPEGHIASSPRAVEEETGRPATTPEAYSLSEKKADSQRPPSSLPSHKVADFGVHWREYYKLDVKVVASSLDTLLLERLCADAWPSAILGPQRSLVERRAYRTSQISDLVVRTRQAEAATFRRNVATSVRPASSGAYLSCEGLLEESEPVLMDTEGPPDSASLLSDPDSASSVDDGRTDSYASQQECLFGVAEEAERQRRMQKQRLLLTGARLRKRCASKRTTEDGPLESLARETSAVVRDQQQSRVTSEITELLFGKNRPSWLETKRRVRERRLRNGHGEAFE</sequence>
<keyword evidence="7" id="KW-0479">Metal-binding</keyword>
<dbReference type="PANTHER" id="PTHR10410">
    <property type="entry name" value="EUKARYOTIC TRANSLATION INITIATION FACTOR 3 -RELATED"/>
    <property type="match status" value="1"/>
</dbReference>
<evidence type="ECO:0000256" key="7">
    <source>
        <dbReference type="ARBA" id="ARBA00022723"/>
    </source>
</evidence>
<dbReference type="GO" id="GO:0008237">
    <property type="term" value="F:metallopeptidase activity"/>
    <property type="evidence" value="ECO:0007669"/>
    <property type="project" value="UniProtKB-KW"/>
</dbReference>
<feature type="region of interest" description="Disordered" evidence="13">
    <location>
        <begin position="245"/>
        <end position="290"/>
    </location>
</feature>
<evidence type="ECO:0000256" key="3">
    <source>
        <dbReference type="ARBA" id="ARBA00006008"/>
    </source>
</evidence>
<dbReference type="FunFam" id="3.40.140.10:FF:000203">
    <property type="entry name" value="COP9 signalosome complex subunit 5"/>
    <property type="match status" value="1"/>
</dbReference>
<comment type="caution">
    <text evidence="15">The sequence shown here is derived from an EMBL/GenBank/DDBJ whole genome shotgun (WGS) entry which is preliminary data.</text>
</comment>
<keyword evidence="6" id="KW-0645">Protease</keyword>
<organism evidence="15 16">
    <name type="scientific">Cystoisospora suis</name>
    <dbReference type="NCBI Taxonomy" id="483139"/>
    <lineage>
        <taxon>Eukaryota</taxon>
        <taxon>Sar</taxon>
        <taxon>Alveolata</taxon>
        <taxon>Apicomplexa</taxon>
        <taxon>Conoidasida</taxon>
        <taxon>Coccidia</taxon>
        <taxon>Eucoccidiorida</taxon>
        <taxon>Eimeriorina</taxon>
        <taxon>Sarcocystidae</taxon>
        <taxon>Cystoisospora</taxon>
    </lineage>
</organism>
<evidence type="ECO:0000256" key="9">
    <source>
        <dbReference type="ARBA" id="ARBA00022801"/>
    </source>
</evidence>
<feature type="compositionally biased region" description="Acidic residues" evidence="13">
    <location>
        <begin position="273"/>
        <end position="287"/>
    </location>
</feature>
<evidence type="ECO:0000256" key="6">
    <source>
        <dbReference type="ARBA" id="ARBA00022670"/>
    </source>
</evidence>
<dbReference type="EMBL" id="MIGC01005212">
    <property type="protein sequence ID" value="PHJ17174.1"/>
    <property type="molecule type" value="Genomic_DNA"/>
</dbReference>
<dbReference type="VEuPathDB" id="ToxoDB:CSUI_009006"/>
<keyword evidence="8" id="KW-0736">Signalosome</keyword>
<evidence type="ECO:0000256" key="2">
    <source>
        <dbReference type="ARBA" id="ARBA00004496"/>
    </source>
</evidence>
<dbReference type="InterPro" id="IPR050242">
    <property type="entry name" value="JAMM_MPN+_peptidase_M67A"/>
</dbReference>
<feature type="compositionally biased region" description="Low complexity" evidence="13">
    <location>
        <begin position="507"/>
        <end position="522"/>
    </location>
</feature>
<comment type="subcellular location">
    <subcellularLocation>
        <location evidence="2">Cytoplasm</location>
    </subcellularLocation>
    <subcellularLocation>
        <location evidence="1">Nucleus</location>
    </subcellularLocation>
</comment>
<feature type="region of interest" description="Disordered" evidence="13">
    <location>
        <begin position="360"/>
        <end position="394"/>
    </location>
</feature>
<dbReference type="InterPro" id="IPR037518">
    <property type="entry name" value="MPN"/>
</dbReference>
<evidence type="ECO:0000313" key="16">
    <source>
        <dbReference type="Proteomes" id="UP000221165"/>
    </source>
</evidence>
<name>A0A2C6KL75_9APIC</name>
<comment type="similarity">
    <text evidence="3">Belongs to the peptidase M67A family. CSN5 subfamily.</text>
</comment>
<feature type="region of interest" description="Disordered" evidence="13">
    <location>
        <begin position="500"/>
        <end position="528"/>
    </location>
</feature>
<protein>
    <recommendedName>
        <fullName evidence="4">COP9 signalosome complex subunit 5</fullName>
    </recommendedName>
</protein>
<keyword evidence="12" id="KW-0539">Nucleus</keyword>
<evidence type="ECO:0000256" key="4">
    <source>
        <dbReference type="ARBA" id="ARBA00014880"/>
    </source>
</evidence>
<dbReference type="RefSeq" id="XP_067918899.1">
    <property type="nucleotide sequence ID" value="XM_068069125.1"/>
</dbReference>
<accession>A0A2C6KL75</accession>
<dbReference type="Proteomes" id="UP000221165">
    <property type="component" value="Unassembled WGS sequence"/>
</dbReference>